<dbReference type="EMBL" id="BKCJ011473693">
    <property type="protein sequence ID" value="GFD36590.1"/>
    <property type="molecule type" value="Genomic_DNA"/>
</dbReference>
<gene>
    <name evidence="2" type="ORF">Tci_908559</name>
</gene>
<proteinExistence type="predicted"/>
<name>A0A699VQB6_TANCI</name>
<feature type="region of interest" description="Disordered" evidence="1">
    <location>
        <begin position="62"/>
        <end position="124"/>
    </location>
</feature>
<evidence type="ECO:0000313" key="2">
    <source>
        <dbReference type="EMBL" id="GFD36590.1"/>
    </source>
</evidence>
<reference evidence="2" key="1">
    <citation type="journal article" date="2019" name="Sci. Rep.">
        <title>Draft genome of Tanacetum cinerariifolium, the natural source of mosquito coil.</title>
        <authorList>
            <person name="Yamashiro T."/>
            <person name="Shiraishi A."/>
            <person name="Satake H."/>
            <person name="Nakayama K."/>
        </authorList>
    </citation>
    <scope>NUCLEOTIDE SEQUENCE</scope>
</reference>
<organism evidence="2">
    <name type="scientific">Tanacetum cinerariifolium</name>
    <name type="common">Dalmatian daisy</name>
    <name type="synonym">Chrysanthemum cinerariifolium</name>
    <dbReference type="NCBI Taxonomy" id="118510"/>
    <lineage>
        <taxon>Eukaryota</taxon>
        <taxon>Viridiplantae</taxon>
        <taxon>Streptophyta</taxon>
        <taxon>Embryophyta</taxon>
        <taxon>Tracheophyta</taxon>
        <taxon>Spermatophyta</taxon>
        <taxon>Magnoliopsida</taxon>
        <taxon>eudicotyledons</taxon>
        <taxon>Gunneridae</taxon>
        <taxon>Pentapetalae</taxon>
        <taxon>asterids</taxon>
        <taxon>campanulids</taxon>
        <taxon>Asterales</taxon>
        <taxon>Asteraceae</taxon>
        <taxon>Asteroideae</taxon>
        <taxon>Anthemideae</taxon>
        <taxon>Anthemidinae</taxon>
        <taxon>Tanacetum</taxon>
    </lineage>
</organism>
<feature type="non-terminal residue" evidence="2">
    <location>
        <position position="1"/>
    </location>
</feature>
<protein>
    <submittedName>
        <fullName evidence="2">Uncharacterized protein</fullName>
    </submittedName>
</protein>
<dbReference type="AlphaFoldDB" id="A0A699VQB6"/>
<evidence type="ECO:0000256" key="1">
    <source>
        <dbReference type="SAM" id="MobiDB-lite"/>
    </source>
</evidence>
<sequence>RVGLCQGQTQCRLRRVHLHRAGWRRTPDERRALHRFDFPSAMGPRRSVAGGGRYQRRQGAFDVLSQVRRPAAQSAGEGRETGGKPKPAAPAADLQKRPGSVSRLGRWRQLSDVADGHSPPEIPA</sequence>
<accession>A0A699VQB6</accession>
<comment type="caution">
    <text evidence="2">The sequence shown here is derived from an EMBL/GenBank/DDBJ whole genome shotgun (WGS) entry which is preliminary data.</text>
</comment>